<accession>A0A8J3QQR9</accession>
<keyword evidence="3" id="KW-1185">Reference proteome</keyword>
<organism evidence="2 3">
    <name type="scientific">Rugosimonospora africana</name>
    <dbReference type="NCBI Taxonomy" id="556532"/>
    <lineage>
        <taxon>Bacteria</taxon>
        <taxon>Bacillati</taxon>
        <taxon>Actinomycetota</taxon>
        <taxon>Actinomycetes</taxon>
        <taxon>Micromonosporales</taxon>
        <taxon>Micromonosporaceae</taxon>
        <taxon>Rugosimonospora</taxon>
    </lineage>
</organism>
<keyword evidence="1" id="KW-0472">Membrane</keyword>
<comment type="caution">
    <text evidence="2">The sequence shown here is derived from an EMBL/GenBank/DDBJ whole genome shotgun (WGS) entry which is preliminary data.</text>
</comment>
<keyword evidence="1" id="KW-1133">Transmembrane helix</keyword>
<gene>
    <name evidence="2" type="ORF">Raf01_33550</name>
</gene>
<protein>
    <submittedName>
        <fullName evidence="2">Uncharacterized protein</fullName>
    </submittedName>
</protein>
<keyword evidence="1" id="KW-0812">Transmembrane</keyword>
<evidence type="ECO:0000313" key="2">
    <source>
        <dbReference type="EMBL" id="GIH15183.1"/>
    </source>
</evidence>
<reference evidence="2" key="1">
    <citation type="submission" date="2021-01" db="EMBL/GenBank/DDBJ databases">
        <title>Whole genome shotgun sequence of Rugosimonospora africana NBRC 104875.</title>
        <authorList>
            <person name="Komaki H."/>
            <person name="Tamura T."/>
        </authorList>
    </citation>
    <scope>NUCLEOTIDE SEQUENCE</scope>
    <source>
        <strain evidence="2">NBRC 104875</strain>
    </source>
</reference>
<proteinExistence type="predicted"/>
<feature type="transmembrane region" description="Helical" evidence="1">
    <location>
        <begin position="141"/>
        <end position="159"/>
    </location>
</feature>
<dbReference type="Proteomes" id="UP000642748">
    <property type="component" value="Unassembled WGS sequence"/>
</dbReference>
<feature type="transmembrane region" description="Helical" evidence="1">
    <location>
        <begin position="65"/>
        <end position="87"/>
    </location>
</feature>
<dbReference type="AlphaFoldDB" id="A0A8J3QQR9"/>
<evidence type="ECO:0000313" key="3">
    <source>
        <dbReference type="Proteomes" id="UP000642748"/>
    </source>
</evidence>
<feature type="transmembrane region" description="Helical" evidence="1">
    <location>
        <begin position="38"/>
        <end position="59"/>
    </location>
</feature>
<sequence>MDKVEAIPQAPRQTVAWAVVRQLGTWNRAQWKVARRTYLVALLLMGIVGETLPGASYGRIVPLEWWNWVTIAVAPVLIALIAATFVTEGGPKRSRRTAKASAGTGATIGTLAMACPACNPLAIALFGGSGVLSFLAPERGLIALLSVVLLLVTLVLRLRTVQACTVTYRQTSSAPSPSDQSSASPSR</sequence>
<evidence type="ECO:0000256" key="1">
    <source>
        <dbReference type="SAM" id="Phobius"/>
    </source>
</evidence>
<dbReference type="EMBL" id="BONZ01000031">
    <property type="protein sequence ID" value="GIH15183.1"/>
    <property type="molecule type" value="Genomic_DNA"/>
</dbReference>
<name>A0A8J3QQR9_9ACTN</name>
<feature type="transmembrane region" description="Helical" evidence="1">
    <location>
        <begin position="108"/>
        <end position="135"/>
    </location>
</feature>